<evidence type="ECO:0000256" key="3">
    <source>
        <dbReference type="ARBA" id="ARBA00022603"/>
    </source>
</evidence>
<dbReference type="PANTHER" id="PTHR11727">
    <property type="entry name" value="DIMETHYLADENOSINE TRANSFERASE"/>
    <property type="match status" value="1"/>
</dbReference>
<dbReference type="InterPro" id="IPR001737">
    <property type="entry name" value="KsgA/Erm"/>
</dbReference>
<comment type="caution">
    <text evidence="10">The sequence shown here is derived from an EMBL/GenBank/DDBJ whole genome shotgun (WGS) entry which is preliminary data.</text>
</comment>
<feature type="binding site" evidence="7 8">
    <location>
        <position position="12"/>
    </location>
    <ligand>
        <name>S-adenosyl-L-methionine</name>
        <dbReference type="ChEBI" id="CHEBI:59789"/>
    </ligand>
</feature>
<dbReference type="GO" id="GO:0005829">
    <property type="term" value="C:cytosol"/>
    <property type="evidence" value="ECO:0007669"/>
    <property type="project" value="TreeGrafter"/>
</dbReference>
<comment type="catalytic activity">
    <reaction evidence="7">
        <text>adenosine(1518)/adenosine(1519) in 16S rRNA + 4 S-adenosyl-L-methionine = N(6)-dimethyladenosine(1518)/N(6)-dimethyladenosine(1519) in 16S rRNA + 4 S-adenosyl-L-homocysteine + 4 H(+)</text>
        <dbReference type="Rhea" id="RHEA:19609"/>
        <dbReference type="Rhea" id="RHEA-COMP:10232"/>
        <dbReference type="Rhea" id="RHEA-COMP:10233"/>
        <dbReference type="ChEBI" id="CHEBI:15378"/>
        <dbReference type="ChEBI" id="CHEBI:57856"/>
        <dbReference type="ChEBI" id="CHEBI:59789"/>
        <dbReference type="ChEBI" id="CHEBI:74411"/>
        <dbReference type="ChEBI" id="CHEBI:74493"/>
        <dbReference type="EC" id="2.1.1.182"/>
    </reaction>
</comment>
<dbReference type="Pfam" id="PF00398">
    <property type="entry name" value="RrnaAD"/>
    <property type="match status" value="1"/>
</dbReference>
<evidence type="ECO:0000256" key="8">
    <source>
        <dbReference type="PROSITE-ProRule" id="PRU01026"/>
    </source>
</evidence>
<dbReference type="SMART" id="SM00650">
    <property type="entry name" value="rADc"/>
    <property type="match status" value="1"/>
</dbReference>
<keyword evidence="3 7" id="KW-0489">Methyltransferase</keyword>
<evidence type="ECO:0000256" key="2">
    <source>
        <dbReference type="ARBA" id="ARBA00022552"/>
    </source>
</evidence>
<dbReference type="GO" id="GO:0003723">
    <property type="term" value="F:RNA binding"/>
    <property type="evidence" value="ECO:0007669"/>
    <property type="project" value="UniProtKB-UniRule"/>
</dbReference>
<dbReference type="HAMAP" id="MF_00607">
    <property type="entry name" value="16SrRNA_methyltr_A"/>
    <property type="match status" value="1"/>
</dbReference>
<dbReference type="Gene3D" id="3.40.50.150">
    <property type="entry name" value="Vaccinia Virus protein VP39"/>
    <property type="match status" value="1"/>
</dbReference>
<dbReference type="PANTHER" id="PTHR11727:SF7">
    <property type="entry name" value="DIMETHYLADENOSINE TRANSFERASE-RELATED"/>
    <property type="match status" value="1"/>
</dbReference>
<feature type="binding site" evidence="7 8">
    <location>
        <position position="60"/>
    </location>
    <ligand>
        <name>S-adenosyl-L-methionine</name>
        <dbReference type="ChEBI" id="CHEBI:59789"/>
    </ligand>
</feature>
<proteinExistence type="inferred from homology"/>
<dbReference type="EMBL" id="LCMS01000008">
    <property type="protein sequence ID" value="KKU40892.1"/>
    <property type="molecule type" value="Genomic_DNA"/>
</dbReference>
<dbReference type="PROSITE" id="PS01131">
    <property type="entry name" value="RRNA_A_DIMETH"/>
    <property type="match status" value="1"/>
</dbReference>
<dbReference type="SUPFAM" id="SSF53335">
    <property type="entry name" value="S-adenosyl-L-methionine-dependent methyltransferases"/>
    <property type="match status" value="1"/>
</dbReference>
<evidence type="ECO:0000259" key="9">
    <source>
        <dbReference type="SMART" id="SM00650"/>
    </source>
</evidence>
<evidence type="ECO:0000256" key="7">
    <source>
        <dbReference type="HAMAP-Rule" id="MF_00607"/>
    </source>
</evidence>
<keyword evidence="6 7" id="KW-0694">RNA-binding</keyword>
<feature type="binding site" evidence="7 8">
    <location>
        <position position="39"/>
    </location>
    <ligand>
        <name>S-adenosyl-L-methionine</name>
        <dbReference type="ChEBI" id="CHEBI:59789"/>
    </ligand>
</feature>
<name>A0A0G1Q7R0_9BACT</name>
<keyword evidence="1 7" id="KW-0963">Cytoplasm</keyword>
<accession>A0A0G1Q7R0</accession>
<dbReference type="AlphaFoldDB" id="A0A0G1Q7R0"/>
<dbReference type="PROSITE" id="PS51689">
    <property type="entry name" value="SAM_RNA_A_N6_MT"/>
    <property type="match status" value="1"/>
</dbReference>
<evidence type="ECO:0000313" key="10">
    <source>
        <dbReference type="EMBL" id="KKU40892.1"/>
    </source>
</evidence>
<dbReference type="InterPro" id="IPR023165">
    <property type="entry name" value="rRNA_Ade_diMease-like_C"/>
</dbReference>
<feature type="binding site" evidence="7 8">
    <location>
        <position position="14"/>
    </location>
    <ligand>
        <name>S-adenosyl-L-methionine</name>
        <dbReference type="ChEBI" id="CHEBI:59789"/>
    </ligand>
</feature>
<dbReference type="Proteomes" id="UP000034795">
    <property type="component" value="Unassembled WGS sequence"/>
</dbReference>
<keyword evidence="2 7" id="KW-0698">rRNA processing</keyword>
<evidence type="ECO:0000256" key="5">
    <source>
        <dbReference type="ARBA" id="ARBA00022691"/>
    </source>
</evidence>
<dbReference type="NCBIfam" id="TIGR00755">
    <property type="entry name" value="ksgA"/>
    <property type="match status" value="1"/>
</dbReference>
<comment type="similarity">
    <text evidence="7">Belongs to the class I-like SAM-binding methyltransferase superfamily. rRNA adenine N(6)-methyltransferase family. RsmA subfamily.</text>
</comment>
<feature type="binding site" evidence="7 8">
    <location>
        <position position="83"/>
    </location>
    <ligand>
        <name>S-adenosyl-L-methionine</name>
        <dbReference type="ChEBI" id="CHEBI:59789"/>
    </ligand>
</feature>
<gene>
    <name evidence="7" type="primary">rsmA</name>
    <name evidence="7" type="synonym">ksgA</name>
    <name evidence="10" type="ORF">UX57_C0008G0004</name>
</gene>
<keyword evidence="5 7" id="KW-0949">S-adenosyl-L-methionine</keyword>
<comment type="subcellular location">
    <subcellularLocation>
        <location evidence="7">Cytoplasm</location>
    </subcellularLocation>
</comment>
<feature type="binding site" evidence="7 8">
    <location>
        <position position="115"/>
    </location>
    <ligand>
        <name>S-adenosyl-L-methionine</name>
        <dbReference type="ChEBI" id="CHEBI:59789"/>
    </ligand>
</feature>
<dbReference type="EC" id="2.1.1.182" evidence="7"/>
<comment type="function">
    <text evidence="7">Specifically dimethylates two adjacent adenosines (A1518 and A1519) in the loop of a conserved hairpin near the 3'-end of 16S rRNA in the 30S particle. May play a critical role in biogenesis of 30S subunits.</text>
</comment>
<dbReference type="InterPro" id="IPR029063">
    <property type="entry name" value="SAM-dependent_MTases_sf"/>
</dbReference>
<dbReference type="InterPro" id="IPR011530">
    <property type="entry name" value="rRNA_adenine_dimethylase"/>
</dbReference>
<evidence type="ECO:0000256" key="1">
    <source>
        <dbReference type="ARBA" id="ARBA00022490"/>
    </source>
</evidence>
<organism evidence="10 11">
    <name type="scientific">Candidatus Uhrbacteria bacterium GW2011_GWE2_46_68</name>
    <dbReference type="NCBI Taxonomy" id="1618994"/>
    <lineage>
        <taxon>Bacteria</taxon>
        <taxon>Candidatus Uhriibacteriota</taxon>
    </lineage>
</organism>
<reference evidence="10 11" key="1">
    <citation type="journal article" date="2015" name="Nature">
        <title>rRNA introns, odd ribosomes, and small enigmatic genomes across a large radiation of phyla.</title>
        <authorList>
            <person name="Brown C.T."/>
            <person name="Hug L.A."/>
            <person name="Thomas B.C."/>
            <person name="Sharon I."/>
            <person name="Castelle C.J."/>
            <person name="Singh A."/>
            <person name="Wilkins M.J."/>
            <person name="Williams K.H."/>
            <person name="Banfield J.F."/>
        </authorList>
    </citation>
    <scope>NUCLEOTIDE SEQUENCE [LARGE SCALE GENOMIC DNA]</scope>
</reference>
<dbReference type="Gene3D" id="1.10.8.100">
    <property type="entry name" value="Ribosomal RNA adenine dimethylase-like, domain 2"/>
    <property type="match status" value="1"/>
</dbReference>
<evidence type="ECO:0000256" key="6">
    <source>
        <dbReference type="ARBA" id="ARBA00022884"/>
    </source>
</evidence>
<sequence length="270" mass="30186">MWPRAKKSYSQNFLKDRHVLAKIIEASEIQKGERVLEIGSGTGELTQVLVDAGAQVLAVELDHDLIPILTKRFGASIDLVKGDIFDVIPSGISVEIKTSTKTITLEEGKYKIVANIPYAITSPILERFLSISPRPSSLILTIQREVADRIMAEPPDMSLLSVVCQLYGQCRRVLKVSKGAFAPVPKVDSAVMRFDLLKDHQPKYIEPVVALAKQGFSARRKQLHHNLHGFQGITETQVKETLVKMGLDPRVRAENLTPPQWMDLHARLFF</sequence>
<dbReference type="InterPro" id="IPR020596">
    <property type="entry name" value="rRNA_Ade_Mease_Trfase_CS"/>
</dbReference>
<evidence type="ECO:0000313" key="11">
    <source>
        <dbReference type="Proteomes" id="UP000034795"/>
    </source>
</evidence>
<dbReference type="InterPro" id="IPR020598">
    <property type="entry name" value="rRNA_Ade_methylase_Trfase_N"/>
</dbReference>
<keyword evidence="4 7" id="KW-0808">Transferase</keyword>
<dbReference type="STRING" id="1618994.UX57_C0008G0004"/>
<dbReference type="CDD" id="cd02440">
    <property type="entry name" value="AdoMet_MTases"/>
    <property type="match status" value="1"/>
</dbReference>
<feature type="domain" description="Ribosomal RNA adenine methylase transferase N-terminal" evidence="9">
    <location>
        <begin position="19"/>
        <end position="198"/>
    </location>
</feature>
<dbReference type="GO" id="GO:0052908">
    <property type="term" value="F:16S rRNA (adenine(1518)-N(6)/adenine(1519)-N(6))-dimethyltransferase activity"/>
    <property type="evidence" value="ECO:0007669"/>
    <property type="project" value="UniProtKB-EC"/>
</dbReference>
<dbReference type="PATRIC" id="fig|1618994.3.peg.576"/>
<protein>
    <recommendedName>
        <fullName evidence="7">Ribosomal RNA small subunit methyltransferase A</fullName>
        <ecNumber evidence="7">2.1.1.182</ecNumber>
    </recommendedName>
    <alternativeName>
        <fullName evidence="7">16S rRNA (adenine(1518)-N(6)/adenine(1519)-N(6))-dimethyltransferase</fullName>
    </alternativeName>
    <alternativeName>
        <fullName evidence="7">16S rRNA dimethyladenosine transferase</fullName>
    </alternativeName>
    <alternativeName>
        <fullName evidence="7">16S rRNA dimethylase</fullName>
    </alternativeName>
    <alternativeName>
        <fullName evidence="7">S-adenosylmethionine-6-N', N'-adenosyl(rRNA) dimethyltransferase</fullName>
    </alternativeName>
</protein>
<evidence type="ECO:0000256" key="4">
    <source>
        <dbReference type="ARBA" id="ARBA00022679"/>
    </source>
</evidence>